<accession>A0A8S1Y301</accession>
<evidence type="ECO:0000313" key="2">
    <source>
        <dbReference type="EMBL" id="CAD8207965.1"/>
    </source>
</evidence>
<dbReference type="Proteomes" id="UP000683925">
    <property type="component" value="Unassembled WGS sequence"/>
</dbReference>
<keyword evidence="3" id="KW-1185">Reference proteome</keyword>
<name>A0A8S1Y301_PAROT</name>
<keyword evidence="1" id="KW-0812">Transmembrane</keyword>
<comment type="caution">
    <text evidence="2">The sequence shown here is derived from an EMBL/GenBank/DDBJ whole genome shotgun (WGS) entry which is preliminary data.</text>
</comment>
<organism evidence="2 3">
    <name type="scientific">Paramecium octaurelia</name>
    <dbReference type="NCBI Taxonomy" id="43137"/>
    <lineage>
        <taxon>Eukaryota</taxon>
        <taxon>Sar</taxon>
        <taxon>Alveolata</taxon>
        <taxon>Ciliophora</taxon>
        <taxon>Intramacronucleata</taxon>
        <taxon>Oligohymenophorea</taxon>
        <taxon>Peniculida</taxon>
        <taxon>Parameciidae</taxon>
        <taxon>Paramecium</taxon>
    </lineage>
</organism>
<dbReference type="EMBL" id="CAJJDP010000143">
    <property type="protein sequence ID" value="CAD8207965.1"/>
    <property type="molecule type" value="Genomic_DNA"/>
</dbReference>
<sequence>MLKNTKLFFFITLSLTQYYNLSYVDYFTFKYPLKKEFNDMKYILTEEHFQFLKEDQLEIQGGQSQGTERGVDQNSLLWISKKHDQRWSWHMLTFQSLSILLALKSRISLGKRSSKYFMPTRSDITKNEADEKYVLTLQGKDLNISLTCALIHQACSFKNKDIRQFLDGIFQ</sequence>
<evidence type="ECO:0000256" key="1">
    <source>
        <dbReference type="SAM" id="Phobius"/>
    </source>
</evidence>
<evidence type="ECO:0000313" key="3">
    <source>
        <dbReference type="Proteomes" id="UP000683925"/>
    </source>
</evidence>
<keyword evidence="1" id="KW-0472">Membrane</keyword>
<protein>
    <submittedName>
        <fullName evidence="2">Uncharacterized protein</fullName>
    </submittedName>
</protein>
<gene>
    <name evidence="2" type="ORF">POCTA_138.1.T1420137</name>
</gene>
<feature type="transmembrane region" description="Helical" evidence="1">
    <location>
        <begin position="7"/>
        <end position="24"/>
    </location>
</feature>
<proteinExistence type="predicted"/>
<keyword evidence="1" id="KW-1133">Transmembrane helix</keyword>
<reference evidence="2" key="1">
    <citation type="submission" date="2021-01" db="EMBL/GenBank/DDBJ databases">
        <authorList>
            <consortium name="Genoscope - CEA"/>
            <person name="William W."/>
        </authorList>
    </citation>
    <scope>NUCLEOTIDE SEQUENCE</scope>
</reference>
<dbReference type="AlphaFoldDB" id="A0A8S1Y301"/>